<dbReference type="EC" id="3.4.15.5" evidence="12"/>
<dbReference type="Gene3D" id="1.10.1370.10">
    <property type="entry name" value="Neurolysin, domain 3"/>
    <property type="match status" value="1"/>
</dbReference>
<accession>A0AB74CXL8</accession>
<evidence type="ECO:0000259" key="16">
    <source>
        <dbReference type="Pfam" id="PF01432"/>
    </source>
</evidence>
<dbReference type="GO" id="GO:0004180">
    <property type="term" value="F:carboxypeptidase activity"/>
    <property type="evidence" value="ECO:0007669"/>
    <property type="project" value="UniProtKB-KW"/>
</dbReference>
<dbReference type="AlphaFoldDB" id="A0AB74CXL8"/>
<protein>
    <recommendedName>
        <fullName evidence="13">Dipeptidyl carboxypeptidase</fullName>
        <ecNumber evidence="12">3.4.15.5</ecNumber>
    </recommendedName>
    <alternativeName>
        <fullName evidence="14">Peptidyl-dipeptidase Dcp</fullName>
    </alternativeName>
</protein>
<dbReference type="GO" id="GO:0004222">
    <property type="term" value="F:metalloendopeptidase activity"/>
    <property type="evidence" value="ECO:0007669"/>
    <property type="project" value="InterPro"/>
</dbReference>
<dbReference type="FunFam" id="1.10.1370.40:FF:000001">
    <property type="entry name" value="Dipeptidyl carboxypeptidase II"/>
    <property type="match status" value="1"/>
</dbReference>
<comment type="function">
    <text evidence="11">Removes dipeptides from the C-termini of N-blocked tripeptides, tetrapeptides and larger peptides.</text>
</comment>
<dbReference type="GO" id="GO:0046872">
    <property type="term" value="F:metal ion binding"/>
    <property type="evidence" value="ECO:0007669"/>
    <property type="project" value="UniProtKB-UniRule"/>
</dbReference>
<evidence type="ECO:0000256" key="11">
    <source>
        <dbReference type="ARBA" id="ARBA00054529"/>
    </source>
</evidence>
<keyword evidence="5 15" id="KW-0645">Protease</keyword>
<dbReference type="Gene3D" id="3.40.390.10">
    <property type="entry name" value="Collagenase (Catalytic Domain)"/>
    <property type="match status" value="1"/>
</dbReference>
<evidence type="ECO:0000256" key="13">
    <source>
        <dbReference type="ARBA" id="ARBA00070755"/>
    </source>
</evidence>
<name>A0AB74CXL8_9BURK</name>
<evidence type="ECO:0000256" key="6">
    <source>
        <dbReference type="ARBA" id="ARBA00022723"/>
    </source>
</evidence>
<comment type="cofactor">
    <cofactor evidence="15">
        <name>Zn(2+)</name>
        <dbReference type="ChEBI" id="CHEBI:29105"/>
    </cofactor>
    <text evidence="15">Binds 1 zinc ion.</text>
</comment>
<proteinExistence type="inferred from homology"/>
<comment type="caution">
    <text evidence="17">The sequence shown here is derived from an EMBL/GenBank/DDBJ whole genome shotgun (WGS) entry which is preliminary data.</text>
</comment>
<evidence type="ECO:0000256" key="7">
    <source>
        <dbReference type="ARBA" id="ARBA00022801"/>
    </source>
</evidence>
<organism evidence="17 18">
    <name type="scientific">Burkholderia ubonensis</name>
    <dbReference type="NCBI Taxonomy" id="101571"/>
    <lineage>
        <taxon>Bacteria</taxon>
        <taxon>Pseudomonadati</taxon>
        <taxon>Pseudomonadota</taxon>
        <taxon>Betaproteobacteria</taxon>
        <taxon>Burkholderiales</taxon>
        <taxon>Burkholderiaceae</taxon>
        <taxon>Burkholderia</taxon>
        <taxon>Burkholderia cepacia complex</taxon>
    </lineage>
</organism>
<dbReference type="GO" id="GO:0008241">
    <property type="term" value="F:peptidyl-dipeptidase activity"/>
    <property type="evidence" value="ECO:0007669"/>
    <property type="project" value="UniProtKB-EC"/>
</dbReference>
<feature type="domain" description="Peptidase M3A/M3B catalytic" evidence="16">
    <location>
        <begin position="274"/>
        <end position="718"/>
    </location>
</feature>
<evidence type="ECO:0000256" key="15">
    <source>
        <dbReference type="RuleBase" id="RU003435"/>
    </source>
</evidence>
<dbReference type="CDD" id="cd06456">
    <property type="entry name" value="M3A_DCP"/>
    <property type="match status" value="1"/>
</dbReference>
<comment type="catalytic activity">
    <reaction evidence="10">
        <text>Hydrolysis of unblocked, C-terminal dipeptides from oligopeptides, with broad specificity. Does not hydrolyze bonds in which P1' is Pro, or both P1 and P1' are Gly.</text>
        <dbReference type="EC" id="3.4.15.5"/>
    </reaction>
</comment>
<dbReference type="Gene3D" id="1.10.1370.40">
    <property type="match status" value="1"/>
</dbReference>
<dbReference type="SUPFAM" id="SSF55486">
    <property type="entry name" value="Metalloproteases ('zincins'), catalytic domain"/>
    <property type="match status" value="1"/>
</dbReference>
<evidence type="ECO:0000256" key="9">
    <source>
        <dbReference type="ARBA" id="ARBA00023049"/>
    </source>
</evidence>
<evidence type="ECO:0000256" key="12">
    <source>
        <dbReference type="ARBA" id="ARBA00066668"/>
    </source>
</evidence>
<dbReference type="InterPro" id="IPR034005">
    <property type="entry name" value="M3A_DCP"/>
</dbReference>
<evidence type="ECO:0000256" key="10">
    <source>
        <dbReference type="ARBA" id="ARBA00052506"/>
    </source>
</evidence>
<dbReference type="PANTHER" id="PTHR43660">
    <property type="entry name" value="DIPEPTIDYL CARBOXYPEPTIDASE"/>
    <property type="match status" value="1"/>
</dbReference>
<keyword evidence="4 17" id="KW-0121">Carboxypeptidase</keyword>
<keyword evidence="9 15" id="KW-0482">Metalloprotease</keyword>
<dbReference type="Proteomes" id="UP000273734">
    <property type="component" value="Unassembled WGS sequence"/>
</dbReference>
<evidence type="ECO:0000313" key="18">
    <source>
        <dbReference type="Proteomes" id="UP000273734"/>
    </source>
</evidence>
<evidence type="ECO:0000256" key="5">
    <source>
        <dbReference type="ARBA" id="ARBA00022670"/>
    </source>
</evidence>
<sequence length="734" mass="82781">MPRLAMLVIAAGFVLAVCSWKSNESTSTAMLPLHATPASTISSISRNPFYKSSPLPYQAPPFNEIKDSDYQPAIEKGMSQQQDEMRRIASNTDTPTFENTFVAMERSGALFNRVMSVFNAVSAANMSDDLKNVEEIEAPRIAAHEDAIYLNEQLFKRIQAVYNERDSLGLAPEDKRLVEVVYGNFVRAGSKLSPGDRSRLADLHKEESTLVASFNRKLLAANKAGALVIDDKARLAGLPETDVAGAAQSARDRGRDGKWVFTLRSTTQQPALGYMMDRGTRKKLFYSSRNRAERGDLNDTSDLIARLAQNRAEQARLLGYPDYAALRLDDQMAKTPEVAMKFLTDLVPAAAAHTRREARTLQAFIDQENGGFKLEPWDWMYYARQVRKRRYDLDEALIKSYFELNNVLQNGVFYAANRLYGLTFKERRDIPVYQADVRVFEVFDKDGRSIALFYCDYFARDNKSGGSWEGNFVSQSRLLGTKPVVYNVASFIKPPAGQPALLSFTEVVTMFHEFGHALNDMFANEKYASLSGTATARDFVEFPSQLNEHWAADPEILSHYARDYRTGEAMPPALLDKVIKATRFDRGYAATEMLAAALLDMSWHTLDANAPRQNADAFETEMLKREKLDLGNVPPRFSSTYFEHIWGSDYAARYYSYLWTQRLADDGYQWFKVHGGPTRENGDRFRSMILARGNSAEPIQLYREWRGADPDMGPMLIDRGLVDAPDETSADASR</sequence>
<gene>
    <name evidence="17" type="ORF">DF015_32745</name>
</gene>
<dbReference type="InterPro" id="IPR024079">
    <property type="entry name" value="MetalloPept_cat_dom_sf"/>
</dbReference>
<dbReference type="Pfam" id="PF01432">
    <property type="entry name" value="Peptidase_M3"/>
    <property type="match status" value="1"/>
</dbReference>
<comment type="subcellular location">
    <subcellularLocation>
        <location evidence="1">Cytoplasm</location>
    </subcellularLocation>
</comment>
<dbReference type="FunFam" id="3.40.390.10:FF:000009">
    <property type="entry name" value="Oligopeptidase A"/>
    <property type="match status" value="1"/>
</dbReference>
<dbReference type="InterPro" id="IPR045090">
    <property type="entry name" value="Pept_M3A_M3B"/>
</dbReference>
<reference evidence="17 18" key="1">
    <citation type="submission" date="2018-08" db="EMBL/GenBank/DDBJ databases">
        <title>Comparative analysis of Burkholderia isolates from Puerto Rico.</title>
        <authorList>
            <person name="Hall C."/>
            <person name="Sahl J."/>
            <person name="Wagner D."/>
        </authorList>
    </citation>
    <scope>NUCLEOTIDE SEQUENCE [LARGE SCALE GENOMIC DNA]</scope>
    <source>
        <strain evidence="17 18">Bp8964</strain>
    </source>
</reference>
<comment type="similarity">
    <text evidence="2 15">Belongs to the peptidase M3 family.</text>
</comment>
<dbReference type="GO" id="GO:0005829">
    <property type="term" value="C:cytosol"/>
    <property type="evidence" value="ECO:0007669"/>
    <property type="project" value="UniProtKB-ARBA"/>
</dbReference>
<keyword evidence="8 15" id="KW-0862">Zinc</keyword>
<dbReference type="RefSeq" id="WP_095402623.1">
    <property type="nucleotide sequence ID" value="NZ_NQMX01000012.1"/>
</dbReference>
<evidence type="ECO:0000256" key="2">
    <source>
        <dbReference type="ARBA" id="ARBA00006040"/>
    </source>
</evidence>
<evidence type="ECO:0000256" key="8">
    <source>
        <dbReference type="ARBA" id="ARBA00022833"/>
    </source>
</evidence>
<keyword evidence="6 15" id="KW-0479">Metal-binding</keyword>
<dbReference type="InterPro" id="IPR001567">
    <property type="entry name" value="Pept_M3A_M3B_dom"/>
</dbReference>
<dbReference type="EMBL" id="QTNY01000034">
    <property type="protein sequence ID" value="RQP69137.1"/>
    <property type="molecule type" value="Genomic_DNA"/>
</dbReference>
<dbReference type="InterPro" id="IPR024077">
    <property type="entry name" value="Neurolysin/TOP_dom2"/>
</dbReference>
<keyword evidence="3" id="KW-0963">Cytoplasm</keyword>
<evidence type="ECO:0000256" key="1">
    <source>
        <dbReference type="ARBA" id="ARBA00004496"/>
    </source>
</evidence>
<evidence type="ECO:0000256" key="3">
    <source>
        <dbReference type="ARBA" id="ARBA00022490"/>
    </source>
</evidence>
<dbReference type="GO" id="GO:0006508">
    <property type="term" value="P:proteolysis"/>
    <property type="evidence" value="ECO:0007669"/>
    <property type="project" value="UniProtKB-KW"/>
</dbReference>
<evidence type="ECO:0000256" key="14">
    <source>
        <dbReference type="ARBA" id="ARBA00075608"/>
    </source>
</evidence>
<keyword evidence="7 15" id="KW-0378">Hydrolase</keyword>
<dbReference type="PANTHER" id="PTHR43660:SF1">
    <property type="entry name" value="DIPEPTIDYL CARBOXYPEPTIDASE"/>
    <property type="match status" value="1"/>
</dbReference>
<evidence type="ECO:0000313" key="17">
    <source>
        <dbReference type="EMBL" id="RQP69137.1"/>
    </source>
</evidence>
<evidence type="ECO:0000256" key="4">
    <source>
        <dbReference type="ARBA" id="ARBA00022645"/>
    </source>
</evidence>